<evidence type="ECO:0000256" key="5">
    <source>
        <dbReference type="ARBA" id="ARBA00023136"/>
    </source>
</evidence>
<sequence length="748" mass="78157">MSSVLFRLGRFSFLHKWWVLGTWVVIAAIVGGLVYALSPQFDKSFDLPGTDAGIAMEQMQEKFPHLAEQQTKARTVVVVAADDGLAAHSGQIDKLAAGLRNLDEVSEADAIVNPVTLAAADPSAGAQVLSRDGTIGLITVSQDIDMMEVEGEHKQALLKVLEQNRTGGLDVEATGTLMQAQEESAAEAIGFGVAFLVMIVAFGALIAAFIPLISGIVAVGLTMGLLTLSAEFMSVNQAATGIVMMLGIAVSIDYALFIVSRYRTERNRGGDPADAAGRAVGTAGTAVVFAGLMVVVAVAALMVIGIPIITQMGLGAAVAIVAAVLSSLTLIPAILGAFGRFAFTPRIPWIKHAEADESYESLGVKFGKAVVARPLPFIAVGLAILVAAAIPAKGMQLGMDMTSDEEVAAQEIIAKGFGEGVNGQLLVVLTADQESEVGPAATAAVDKIKTLPGVAVPEALGWMGNGTGEPLMQTGADAALIMVTPLSSPASPETHDLVEAIRALSPGITESGGITMNVGGETATLSDLSAKLDDALIGYIAVVVGLAFLIMIVVFRSIWVPLIGTLGFVFSLMAAFGVTTAVFTDGWLGLIENPKPMISILPIFLVGVVFGLAMDYQVFLVTRMREEFMHGMSPKDAIVAGYRHGARVVTSAAVIMISVFVAFMLSPETMVVMMGFALAVAVFFDAFIIRMIVVPAVISLLGARAWRLPSWLNKVIPNVDVEGSAVRNRGISASAEEPVDLPEPAART</sequence>
<dbReference type="InterPro" id="IPR004869">
    <property type="entry name" value="MMPL_dom"/>
</dbReference>
<reference evidence="8 9" key="1">
    <citation type="submission" date="2018-03" db="EMBL/GenBank/DDBJ databases">
        <title>Characteristics and genome of n-alkane degrading marine bacteria Gordonia iterans isolated from crude oil contaminated in Tae-an, South Korea.</title>
        <authorList>
            <person name="Lee S.-S."/>
            <person name="Kim H."/>
        </authorList>
    </citation>
    <scope>NUCLEOTIDE SEQUENCE [LARGE SCALE GENOMIC DNA]</scope>
    <source>
        <strain evidence="8 9">Co17</strain>
    </source>
</reference>
<dbReference type="EMBL" id="CP027433">
    <property type="protein sequence ID" value="AVL99887.1"/>
    <property type="molecule type" value="Genomic_DNA"/>
</dbReference>
<dbReference type="Pfam" id="PF03176">
    <property type="entry name" value="MMPL"/>
    <property type="match status" value="2"/>
</dbReference>
<keyword evidence="5 6" id="KW-0472">Membrane</keyword>
<dbReference type="GO" id="GO:0005886">
    <property type="term" value="C:plasma membrane"/>
    <property type="evidence" value="ECO:0007669"/>
    <property type="project" value="UniProtKB-SubCell"/>
</dbReference>
<gene>
    <name evidence="8" type="ORF">C6V83_05980</name>
</gene>
<keyword evidence="2" id="KW-1003">Cell membrane</keyword>
<dbReference type="Proteomes" id="UP000239814">
    <property type="component" value="Chromosome"/>
</dbReference>
<dbReference type="PANTHER" id="PTHR33406:SF13">
    <property type="entry name" value="MEMBRANE PROTEIN YDFJ"/>
    <property type="match status" value="1"/>
</dbReference>
<evidence type="ECO:0000256" key="4">
    <source>
        <dbReference type="ARBA" id="ARBA00022989"/>
    </source>
</evidence>
<dbReference type="InterPro" id="IPR000731">
    <property type="entry name" value="SSD"/>
</dbReference>
<feature type="transmembrane region" description="Helical" evidence="6">
    <location>
        <begin position="645"/>
        <end position="665"/>
    </location>
</feature>
<evidence type="ECO:0000256" key="3">
    <source>
        <dbReference type="ARBA" id="ARBA00022692"/>
    </source>
</evidence>
<evidence type="ECO:0000259" key="7">
    <source>
        <dbReference type="PROSITE" id="PS50156"/>
    </source>
</evidence>
<feature type="transmembrane region" description="Helical" evidence="6">
    <location>
        <begin position="238"/>
        <end position="259"/>
    </location>
</feature>
<feature type="transmembrane region" description="Helical" evidence="6">
    <location>
        <begin position="315"/>
        <end position="338"/>
    </location>
</feature>
<dbReference type="KEGG" id="git:C6V83_05980"/>
<dbReference type="Gene3D" id="1.20.1640.10">
    <property type="entry name" value="Multidrug efflux transporter AcrB transmembrane domain"/>
    <property type="match status" value="2"/>
</dbReference>
<feature type="transmembrane region" description="Helical" evidence="6">
    <location>
        <begin position="375"/>
        <end position="392"/>
    </location>
</feature>
<dbReference type="PROSITE" id="PS50156">
    <property type="entry name" value="SSD"/>
    <property type="match status" value="1"/>
</dbReference>
<feature type="transmembrane region" description="Helical" evidence="6">
    <location>
        <begin position="17"/>
        <end position="37"/>
    </location>
</feature>
<evidence type="ECO:0000256" key="1">
    <source>
        <dbReference type="ARBA" id="ARBA00004651"/>
    </source>
</evidence>
<dbReference type="AlphaFoldDB" id="A0A2S0KDW1"/>
<feature type="transmembrane region" description="Helical" evidence="6">
    <location>
        <begin position="671"/>
        <end position="701"/>
    </location>
</feature>
<proteinExistence type="predicted"/>
<name>A0A2S0KDW1_9ACTN</name>
<evidence type="ECO:0000256" key="6">
    <source>
        <dbReference type="SAM" id="Phobius"/>
    </source>
</evidence>
<organism evidence="8 9">
    <name type="scientific">Gordonia iterans</name>
    <dbReference type="NCBI Taxonomy" id="1004901"/>
    <lineage>
        <taxon>Bacteria</taxon>
        <taxon>Bacillati</taxon>
        <taxon>Actinomycetota</taxon>
        <taxon>Actinomycetes</taxon>
        <taxon>Mycobacteriales</taxon>
        <taxon>Gordoniaceae</taxon>
        <taxon>Gordonia</taxon>
    </lineage>
</organism>
<feature type="transmembrane region" description="Helical" evidence="6">
    <location>
        <begin position="562"/>
        <end position="583"/>
    </location>
</feature>
<keyword evidence="3 6" id="KW-0812">Transmembrane</keyword>
<feature type="transmembrane region" description="Helical" evidence="6">
    <location>
        <begin position="280"/>
        <end position="309"/>
    </location>
</feature>
<comment type="subcellular location">
    <subcellularLocation>
        <location evidence="1">Cell membrane</location>
        <topology evidence="1">Multi-pass membrane protein</topology>
    </subcellularLocation>
</comment>
<dbReference type="InterPro" id="IPR050545">
    <property type="entry name" value="Mycobact_MmpL"/>
</dbReference>
<evidence type="ECO:0000313" key="9">
    <source>
        <dbReference type="Proteomes" id="UP000239814"/>
    </source>
</evidence>
<feature type="transmembrane region" description="Helical" evidence="6">
    <location>
        <begin position="603"/>
        <end position="624"/>
    </location>
</feature>
<dbReference type="PANTHER" id="PTHR33406">
    <property type="entry name" value="MEMBRANE PROTEIN MJ1562-RELATED"/>
    <property type="match status" value="1"/>
</dbReference>
<feature type="transmembrane region" description="Helical" evidence="6">
    <location>
        <begin position="188"/>
        <end position="218"/>
    </location>
</feature>
<feature type="domain" description="SSD" evidence="7">
    <location>
        <begin position="204"/>
        <end position="337"/>
    </location>
</feature>
<accession>A0A2S0KDW1</accession>
<evidence type="ECO:0000256" key="2">
    <source>
        <dbReference type="ARBA" id="ARBA00022475"/>
    </source>
</evidence>
<dbReference type="RefSeq" id="WP_105941619.1">
    <property type="nucleotide sequence ID" value="NZ_CP027433.1"/>
</dbReference>
<evidence type="ECO:0000313" key="8">
    <source>
        <dbReference type="EMBL" id="AVL99887.1"/>
    </source>
</evidence>
<protein>
    <submittedName>
        <fullName evidence="8">RND transporter</fullName>
    </submittedName>
</protein>
<feature type="transmembrane region" description="Helical" evidence="6">
    <location>
        <begin position="536"/>
        <end position="555"/>
    </location>
</feature>
<keyword evidence="9" id="KW-1185">Reference proteome</keyword>
<keyword evidence="4 6" id="KW-1133">Transmembrane helix</keyword>
<dbReference type="SUPFAM" id="SSF82866">
    <property type="entry name" value="Multidrug efflux transporter AcrB transmembrane domain"/>
    <property type="match status" value="2"/>
</dbReference>
<dbReference type="OrthoDB" id="7051771at2"/>